<name>A0AAJ2S466_9GAMM</name>
<gene>
    <name evidence="1" type="ORF">SIL78_18600</name>
</gene>
<sequence length="139" mass="14689">MDANNITLNAEETSLFVEAVSAASAIYHRAATLCTPGIPAFGVDDQPAAASAAIDPLACNAYLLLLGELRALKKALTSHYAKHSLIAGLDCDDRAQWCATIQGDNKPDSTNFLLLSAILAANVKARPGRKTLALLERLL</sequence>
<comment type="caution">
    <text evidence="1">The sequence shown here is derived from an EMBL/GenBank/DDBJ whole genome shotgun (WGS) entry which is preliminary data.</text>
</comment>
<dbReference type="RefSeq" id="WP_198349964.1">
    <property type="nucleotide sequence ID" value="NZ_JABASV010000012.1"/>
</dbReference>
<reference evidence="1" key="1">
    <citation type="submission" date="2023-11" db="EMBL/GenBank/DDBJ databases">
        <title>MicrobeMod: A computational toolkit for identifying prokaryotic methylation and restriction-modification with nanopore sequencing.</title>
        <authorList>
            <person name="Crits-Christoph A."/>
            <person name="Kang S.C."/>
            <person name="Lee H."/>
            <person name="Ostrov N."/>
        </authorList>
    </citation>
    <scope>NUCLEOTIDE SEQUENCE</scope>
    <source>
        <strain evidence="1">ATCC BAA-953</strain>
    </source>
</reference>
<evidence type="ECO:0000313" key="1">
    <source>
        <dbReference type="EMBL" id="MDX5979561.1"/>
    </source>
</evidence>
<dbReference type="EMBL" id="JAWXXT010000002">
    <property type="protein sequence ID" value="MDX5979561.1"/>
    <property type="molecule type" value="Genomic_DNA"/>
</dbReference>
<dbReference type="GeneID" id="303167549"/>
<organism evidence="1 2">
    <name type="scientific">Vreelandella alkaliphila</name>
    <dbReference type="NCBI Taxonomy" id="272774"/>
    <lineage>
        <taxon>Bacteria</taxon>
        <taxon>Pseudomonadati</taxon>
        <taxon>Pseudomonadota</taxon>
        <taxon>Gammaproteobacteria</taxon>
        <taxon>Oceanospirillales</taxon>
        <taxon>Halomonadaceae</taxon>
        <taxon>Vreelandella</taxon>
    </lineage>
</organism>
<dbReference type="Proteomes" id="UP001276761">
    <property type="component" value="Unassembled WGS sequence"/>
</dbReference>
<evidence type="ECO:0000313" key="2">
    <source>
        <dbReference type="Proteomes" id="UP001276761"/>
    </source>
</evidence>
<dbReference type="AlphaFoldDB" id="A0AAJ2S466"/>
<protein>
    <submittedName>
        <fullName evidence="1">Uncharacterized protein</fullName>
    </submittedName>
</protein>
<accession>A0AAJ2S466</accession>
<proteinExistence type="predicted"/>